<evidence type="ECO:0000256" key="13">
    <source>
        <dbReference type="ARBA" id="ARBA00023136"/>
    </source>
</evidence>
<keyword evidence="9 19" id="KW-0808">Transferase</keyword>
<evidence type="ECO:0000256" key="10">
    <source>
        <dbReference type="ARBA" id="ARBA00022692"/>
    </source>
</evidence>
<evidence type="ECO:0000256" key="17">
    <source>
        <dbReference type="ARBA" id="ARBA00048623"/>
    </source>
</evidence>
<evidence type="ECO:0000256" key="18">
    <source>
        <dbReference type="ARBA" id="ARBA00049504"/>
    </source>
</evidence>
<evidence type="ECO:0000256" key="1">
    <source>
        <dbReference type="ARBA" id="ARBA00001946"/>
    </source>
</evidence>
<evidence type="ECO:0000256" key="6">
    <source>
        <dbReference type="ARBA" id="ARBA00015850"/>
    </source>
</evidence>
<comment type="function">
    <text evidence="14 19">Joins adenosylcobinamide-GDP and alpha-ribazole to generate adenosylcobalamin (Ado-cobalamin). Also synthesizes adenosylcobalamin 5'-phosphate from adenosylcobinamide-GDP and alpha-ribazole 5'-phosphate.</text>
</comment>
<feature type="transmembrane region" description="Helical" evidence="19">
    <location>
        <begin position="44"/>
        <end position="63"/>
    </location>
</feature>
<dbReference type="Proteomes" id="UP000226525">
    <property type="component" value="Unassembled WGS sequence"/>
</dbReference>
<dbReference type="EMBL" id="NZEX01000062">
    <property type="protein sequence ID" value="MAH62944.1"/>
    <property type="molecule type" value="Genomic_DNA"/>
</dbReference>
<dbReference type="AlphaFoldDB" id="A0A2D6YIG7"/>
<organism evidence="20 21">
    <name type="scientific">SAR324 cluster bacterium</name>
    <dbReference type="NCBI Taxonomy" id="2024889"/>
    <lineage>
        <taxon>Bacteria</taxon>
        <taxon>Deltaproteobacteria</taxon>
        <taxon>SAR324 cluster</taxon>
    </lineage>
</organism>
<comment type="catalytic activity">
    <reaction evidence="18 19">
        <text>alpha-ribazole 5'-phosphate + adenosylcob(III)inamide-GDP = adenosylcob(III)alamin 5'-phosphate + GMP + H(+)</text>
        <dbReference type="Rhea" id="RHEA:23560"/>
        <dbReference type="ChEBI" id="CHEBI:15378"/>
        <dbReference type="ChEBI" id="CHEBI:57918"/>
        <dbReference type="ChEBI" id="CHEBI:58115"/>
        <dbReference type="ChEBI" id="CHEBI:60487"/>
        <dbReference type="ChEBI" id="CHEBI:60493"/>
        <dbReference type="EC" id="2.7.8.26"/>
    </reaction>
</comment>
<dbReference type="Pfam" id="PF02654">
    <property type="entry name" value="CobS"/>
    <property type="match status" value="1"/>
</dbReference>
<comment type="cofactor">
    <cofactor evidence="1 19">
        <name>Mg(2+)</name>
        <dbReference type="ChEBI" id="CHEBI:18420"/>
    </cofactor>
</comment>
<dbReference type="GO" id="GO:0009236">
    <property type="term" value="P:cobalamin biosynthetic process"/>
    <property type="evidence" value="ECO:0007669"/>
    <property type="project" value="UniProtKB-UniRule"/>
</dbReference>
<sequence>MSLNIPDLLDREWQAFWLSVKSFTRLPTPHVAYSTIQMQRASSYLPWVGWLIGGVCALAFLGLQSLWGTSLAIWTTLALGIWITGAFHEDGFADFCDGMGGGWTTDQVLRIMKDSYLGTFGVLGLITSFLLKGNALLLLEPSQIPLSLVLMHSYPRFGAVLLQNLSSYVQRDEHSKMRLLAEPHSSWRLLIAGLASVILAAFLVEGIFLLGLLVGGFVIVLLMRHYLNKRLGGYTGDCLGALEQILELFVVLWLALF</sequence>
<dbReference type="UniPathway" id="UPA00148">
    <property type="reaction ID" value="UER00238"/>
</dbReference>
<keyword evidence="13 19" id="KW-0472">Membrane</keyword>
<evidence type="ECO:0000313" key="21">
    <source>
        <dbReference type="Proteomes" id="UP000226525"/>
    </source>
</evidence>
<keyword evidence="7 19" id="KW-1003">Cell membrane</keyword>
<comment type="pathway">
    <text evidence="3 19">Cofactor biosynthesis; adenosylcobalamin biosynthesis; adenosylcobalamin from cob(II)yrinate a,c-diamide: step 7/7.</text>
</comment>
<dbReference type="PANTHER" id="PTHR34148:SF1">
    <property type="entry name" value="ADENOSYLCOBINAMIDE-GDP RIBAZOLETRANSFERASE"/>
    <property type="match status" value="1"/>
</dbReference>
<evidence type="ECO:0000256" key="15">
    <source>
        <dbReference type="ARBA" id="ARBA00032605"/>
    </source>
</evidence>
<evidence type="ECO:0000256" key="4">
    <source>
        <dbReference type="ARBA" id="ARBA00010561"/>
    </source>
</evidence>
<dbReference type="EC" id="2.7.8.26" evidence="5 19"/>
<feature type="transmembrane region" description="Helical" evidence="19">
    <location>
        <begin position="116"/>
        <end position="139"/>
    </location>
</feature>
<reference evidence="21" key="1">
    <citation type="submission" date="2017-09" db="EMBL/GenBank/DDBJ databases">
        <title>The Reconstruction of 2,631 Draft Metagenome-Assembled Genomes from the Global Oceans.</title>
        <authorList>
            <person name="Tully B.J."/>
            <person name="Graham E.D."/>
            <person name="Heidelberg J.F."/>
        </authorList>
    </citation>
    <scope>NUCLEOTIDE SEQUENCE [LARGE SCALE GENOMIC DNA]</scope>
</reference>
<comment type="subcellular location">
    <subcellularLocation>
        <location evidence="2 19">Cell membrane</location>
        <topology evidence="2 19">Multi-pass membrane protein</topology>
    </subcellularLocation>
</comment>
<dbReference type="PANTHER" id="PTHR34148">
    <property type="entry name" value="ADENOSYLCOBINAMIDE-GDP RIBAZOLETRANSFERASE"/>
    <property type="match status" value="1"/>
</dbReference>
<accession>A0A2D6YIG7</accession>
<gene>
    <name evidence="19" type="primary">cobS</name>
    <name evidence="20" type="ORF">CMN54_05775</name>
</gene>
<evidence type="ECO:0000256" key="5">
    <source>
        <dbReference type="ARBA" id="ARBA00013200"/>
    </source>
</evidence>
<comment type="similarity">
    <text evidence="4 19">Belongs to the CobS family.</text>
</comment>
<comment type="catalytic activity">
    <reaction evidence="17 19">
        <text>alpha-ribazole + adenosylcob(III)inamide-GDP = adenosylcob(III)alamin + GMP + H(+)</text>
        <dbReference type="Rhea" id="RHEA:16049"/>
        <dbReference type="ChEBI" id="CHEBI:10329"/>
        <dbReference type="ChEBI" id="CHEBI:15378"/>
        <dbReference type="ChEBI" id="CHEBI:18408"/>
        <dbReference type="ChEBI" id="CHEBI:58115"/>
        <dbReference type="ChEBI" id="CHEBI:60487"/>
        <dbReference type="EC" id="2.7.8.26"/>
    </reaction>
</comment>
<dbReference type="HAMAP" id="MF_00719">
    <property type="entry name" value="CobS"/>
    <property type="match status" value="1"/>
</dbReference>
<evidence type="ECO:0000256" key="9">
    <source>
        <dbReference type="ARBA" id="ARBA00022679"/>
    </source>
</evidence>
<keyword evidence="11 19" id="KW-0460">Magnesium</keyword>
<keyword evidence="10 19" id="KW-0812">Transmembrane</keyword>
<evidence type="ECO:0000256" key="12">
    <source>
        <dbReference type="ARBA" id="ARBA00022989"/>
    </source>
</evidence>
<feature type="transmembrane region" description="Helical" evidence="19">
    <location>
        <begin position="189"/>
        <end position="222"/>
    </location>
</feature>
<evidence type="ECO:0000256" key="16">
    <source>
        <dbReference type="ARBA" id="ARBA00032853"/>
    </source>
</evidence>
<keyword evidence="12 19" id="KW-1133">Transmembrane helix</keyword>
<evidence type="ECO:0000256" key="19">
    <source>
        <dbReference type="HAMAP-Rule" id="MF_00719"/>
    </source>
</evidence>
<evidence type="ECO:0000256" key="8">
    <source>
        <dbReference type="ARBA" id="ARBA00022573"/>
    </source>
</evidence>
<evidence type="ECO:0000313" key="20">
    <source>
        <dbReference type="EMBL" id="MAH62944.1"/>
    </source>
</evidence>
<dbReference type="GO" id="GO:0051073">
    <property type="term" value="F:adenosylcobinamide-GDP ribazoletransferase activity"/>
    <property type="evidence" value="ECO:0007669"/>
    <property type="project" value="UniProtKB-UniRule"/>
</dbReference>
<feature type="transmembrane region" description="Helical" evidence="19">
    <location>
        <begin position="70"/>
        <end position="88"/>
    </location>
</feature>
<evidence type="ECO:0000256" key="14">
    <source>
        <dbReference type="ARBA" id="ARBA00025228"/>
    </source>
</evidence>
<dbReference type="GO" id="GO:0008818">
    <property type="term" value="F:cobalamin 5'-phosphate synthase activity"/>
    <property type="evidence" value="ECO:0007669"/>
    <property type="project" value="UniProtKB-UniRule"/>
</dbReference>
<protein>
    <recommendedName>
        <fullName evidence="6 19">Adenosylcobinamide-GDP ribazoletransferase</fullName>
        <ecNumber evidence="5 19">2.7.8.26</ecNumber>
    </recommendedName>
    <alternativeName>
        <fullName evidence="16 19">Cobalamin synthase</fullName>
    </alternativeName>
    <alternativeName>
        <fullName evidence="15 19">Cobalamin-5'-phosphate synthase</fullName>
    </alternativeName>
</protein>
<evidence type="ECO:0000256" key="2">
    <source>
        <dbReference type="ARBA" id="ARBA00004651"/>
    </source>
</evidence>
<evidence type="ECO:0000256" key="11">
    <source>
        <dbReference type="ARBA" id="ARBA00022842"/>
    </source>
</evidence>
<comment type="caution">
    <text evidence="20">The sequence shown here is derived from an EMBL/GenBank/DDBJ whole genome shotgun (WGS) entry which is preliminary data.</text>
</comment>
<name>A0A2D6YIG7_9DELT</name>
<keyword evidence="8 19" id="KW-0169">Cobalamin biosynthesis</keyword>
<proteinExistence type="inferred from homology"/>
<evidence type="ECO:0000256" key="3">
    <source>
        <dbReference type="ARBA" id="ARBA00004663"/>
    </source>
</evidence>
<dbReference type="InterPro" id="IPR003805">
    <property type="entry name" value="CobS"/>
</dbReference>
<evidence type="ECO:0000256" key="7">
    <source>
        <dbReference type="ARBA" id="ARBA00022475"/>
    </source>
</evidence>
<dbReference type="GO" id="GO:0005886">
    <property type="term" value="C:plasma membrane"/>
    <property type="evidence" value="ECO:0007669"/>
    <property type="project" value="UniProtKB-SubCell"/>
</dbReference>